<feature type="chain" id="PRO_5028985578" evidence="1">
    <location>
        <begin position="38"/>
        <end position="252"/>
    </location>
</feature>
<dbReference type="AlphaFoldDB" id="A0A7G8T9Z2"/>
<protein>
    <submittedName>
        <fullName evidence="2">Uncharacterized protein</fullName>
    </submittedName>
</protein>
<keyword evidence="1" id="KW-0732">Signal</keyword>
<feature type="signal peptide" evidence="1">
    <location>
        <begin position="1"/>
        <end position="37"/>
    </location>
</feature>
<dbReference type="EMBL" id="CP060286">
    <property type="protein sequence ID" value="QNK40433.1"/>
    <property type="molecule type" value="Genomic_DNA"/>
</dbReference>
<gene>
    <name evidence="2" type="ORF">HCR03_17585</name>
</gene>
<dbReference type="KEGG" id="cfem:HCR03_17585"/>
<reference evidence="2 3" key="1">
    <citation type="submission" date="2020-08" db="EMBL/GenBank/DDBJ databases">
        <title>The isolate Caproiciproducens sp. 7D4C2 produces n-caproate at mildly acidic conditions from hexoses: genome and rBOX comparison with related strains and chain-elongating bacteria.</title>
        <authorList>
            <person name="Esquivel-Elizondo S."/>
            <person name="Bagci C."/>
            <person name="Temovska M."/>
            <person name="Jeon B.S."/>
            <person name="Bessarab I."/>
            <person name="Williams R.B.H."/>
            <person name="Huson D.H."/>
            <person name="Angenent L.T."/>
        </authorList>
    </citation>
    <scope>NUCLEOTIDE SEQUENCE [LARGE SCALE GENOMIC DNA]</scope>
    <source>
        <strain evidence="2 3">7D4C2</strain>
    </source>
</reference>
<name>A0A7G8T9Z2_9FIRM</name>
<proteinExistence type="predicted"/>
<dbReference type="RefSeq" id="WP_066643791.1">
    <property type="nucleotide sequence ID" value="NZ_CP060286.1"/>
</dbReference>
<organism evidence="2 3">
    <name type="scientific">Caproicibacter fermentans</name>
    <dbReference type="NCBI Taxonomy" id="2576756"/>
    <lineage>
        <taxon>Bacteria</taxon>
        <taxon>Bacillati</taxon>
        <taxon>Bacillota</taxon>
        <taxon>Clostridia</taxon>
        <taxon>Eubacteriales</taxon>
        <taxon>Acutalibacteraceae</taxon>
        <taxon>Caproicibacter</taxon>
    </lineage>
</organism>
<evidence type="ECO:0000313" key="3">
    <source>
        <dbReference type="Proteomes" id="UP000515909"/>
    </source>
</evidence>
<accession>A0A7G8T9Z2</accession>
<sequence length="252" mass="28095">MKEFSGKGSRVRKPFQTAAAFVVILALFLTSSVGAFAAASEQSPLPNGLLVGKWMLQSDGQTVADYLGQTYSKYGDKKVQEMINFIYVDPYATSSENANDRFFAAISNSDPSFSKSSMHSGGYTGYLQNRLFRQKPDGEFTAYVDKGFLHQNIHHFRTFGATFYQKAWYITAAASTEDYNWLKFTHTFDSFNTARDVLANALLRSQANPGFRRLPDVDLHNKILQDDANLTTADFDGVTVCVQASEKIHPNS</sequence>
<evidence type="ECO:0000256" key="1">
    <source>
        <dbReference type="SAM" id="SignalP"/>
    </source>
</evidence>
<dbReference type="Proteomes" id="UP000515909">
    <property type="component" value="Chromosome"/>
</dbReference>
<evidence type="ECO:0000313" key="2">
    <source>
        <dbReference type="EMBL" id="QNK40433.1"/>
    </source>
</evidence>